<dbReference type="Proteomes" id="UP000445309">
    <property type="component" value="Unassembled WGS sequence"/>
</dbReference>
<dbReference type="PROSITE" id="PS50943">
    <property type="entry name" value="HTH_CROC1"/>
    <property type="match status" value="1"/>
</dbReference>
<dbReference type="EMBL" id="CACVBY010000036">
    <property type="protein sequence ID" value="CAA7387740.1"/>
    <property type="molecule type" value="Genomic_DNA"/>
</dbReference>
<dbReference type="SUPFAM" id="SSF47413">
    <property type="entry name" value="lambda repressor-like DNA-binding domains"/>
    <property type="match status" value="1"/>
</dbReference>
<dbReference type="InterPro" id="IPR010982">
    <property type="entry name" value="Lambda_DNA-bd_dom_sf"/>
</dbReference>
<keyword evidence="3" id="KW-1185">Reference proteome</keyword>
<dbReference type="InterPro" id="IPR053830">
    <property type="entry name" value="DUF6922"/>
</dbReference>
<dbReference type="Pfam" id="PF01381">
    <property type="entry name" value="HTH_3"/>
    <property type="match status" value="1"/>
</dbReference>
<reference evidence="2 3" key="1">
    <citation type="submission" date="2020-01" db="EMBL/GenBank/DDBJ databases">
        <authorList>
            <person name="Rodrigo-Torres L."/>
            <person name="Arahal R. D."/>
            <person name="Lucena T."/>
        </authorList>
    </citation>
    <scope>NUCLEOTIDE SEQUENCE [LARGE SCALE GENOMIC DNA]</scope>
    <source>
        <strain evidence="2 3">CECT 9393</strain>
    </source>
</reference>
<proteinExistence type="predicted"/>
<dbReference type="Gene3D" id="1.10.260.40">
    <property type="entry name" value="lambda repressor-like DNA-binding domains"/>
    <property type="match status" value="1"/>
</dbReference>
<name>A0A6N4XUP2_9FLAO</name>
<dbReference type="GO" id="GO:0003677">
    <property type="term" value="F:DNA binding"/>
    <property type="evidence" value="ECO:0007669"/>
    <property type="project" value="InterPro"/>
</dbReference>
<dbReference type="AlphaFoldDB" id="A0A6N4XUP2"/>
<accession>A0A6N4XUP2</accession>
<evidence type="ECO:0000313" key="2">
    <source>
        <dbReference type="EMBL" id="CAA7387740.1"/>
    </source>
</evidence>
<organism evidence="2 3">
    <name type="scientific">Chryseobacterium fistulae</name>
    <dbReference type="NCBI Taxonomy" id="2675058"/>
    <lineage>
        <taxon>Bacteria</taxon>
        <taxon>Pseudomonadati</taxon>
        <taxon>Bacteroidota</taxon>
        <taxon>Flavobacteriia</taxon>
        <taxon>Flavobacteriales</taxon>
        <taxon>Weeksellaceae</taxon>
        <taxon>Chryseobacterium group</taxon>
        <taxon>Chryseobacterium</taxon>
    </lineage>
</organism>
<sequence length="197" mass="23121">MVDDISECKIQYQKLGLFQFLKYKPSKYVNKFVYICIMKSLLKYKGIHPGIVLERELGKRSLKKRPFALSIGESAQAINNITNGKRKIPVALALKIEKELQLEEGSIVILQSYYDIKLEKDKMKETPKLSVLRRSLFWDTDIDRIDWNRQHKAVIKRVFERGNDDEKNEIIRFYGKRKVEATLKSTTTQPMKLHKKS</sequence>
<feature type="domain" description="HTH cro/C1-type" evidence="1">
    <location>
        <begin position="71"/>
        <end position="107"/>
    </location>
</feature>
<evidence type="ECO:0000313" key="3">
    <source>
        <dbReference type="Proteomes" id="UP000445309"/>
    </source>
</evidence>
<evidence type="ECO:0000259" key="1">
    <source>
        <dbReference type="PROSITE" id="PS50943"/>
    </source>
</evidence>
<protein>
    <recommendedName>
        <fullName evidence="1">HTH cro/C1-type domain-containing protein</fullName>
    </recommendedName>
</protein>
<gene>
    <name evidence="2" type="ORF">CHRY9393_01801</name>
</gene>
<dbReference type="InterPro" id="IPR001387">
    <property type="entry name" value="Cro/C1-type_HTH"/>
</dbReference>
<dbReference type="Pfam" id="PF21956">
    <property type="entry name" value="DUF6922"/>
    <property type="match status" value="1"/>
</dbReference>